<dbReference type="GO" id="GO:0005829">
    <property type="term" value="C:cytosol"/>
    <property type="evidence" value="ECO:0007669"/>
    <property type="project" value="TreeGrafter"/>
</dbReference>
<evidence type="ECO:0000259" key="17">
    <source>
        <dbReference type="Pfam" id="PF00133"/>
    </source>
</evidence>
<name>A0A6A6HI42_VIRVR</name>
<dbReference type="EMBL" id="ML991781">
    <property type="protein sequence ID" value="KAF2237140.1"/>
    <property type="molecule type" value="Genomic_DNA"/>
</dbReference>
<dbReference type="NCBIfam" id="NF004349">
    <property type="entry name" value="PRK05729.1"/>
    <property type="match status" value="1"/>
</dbReference>
<dbReference type="GO" id="GO:0005739">
    <property type="term" value="C:mitochondrion"/>
    <property type="evidence" value="ECO:0007669"/>
    <property type="project" value="UniProtKB-SubCell"/>
</dbReference>
<comment type="similarity">
    <text evidence="3 14">Belongs to the class-I aminoacyl-tRNA synthetase family.</text>
</comment>
<feature type="domain" description="Aminoacyl-tRNA synthetase class Ia" evidence="17">
    <location>
        <begin position="83"/>
        <end position="707"/>
    </location>
</feature>
<dbReference type="FunFam" id="3.40.50.620:FF:000078">
    <property type="entry name" value="Valine--tRNA ligase, mitochondrial"/>
    <property type="match status" value="1"/>
</dbReference>
<feature type="domain" description="Methionyl/Valyl/Leucyl/Isoleucyl-tRNA synthetase anticodon-binding" evidence="18">
    <location>
        <begin position="750"/>
        <end position="896"/>
    </location>
</feature>
<evidence type="ECO:0000313" key="20">
    <source>
        <dbReference type="Proteomes" id="UP000800092"/>
    </source>
</evidence>
<dbReference type="EC" id="6.1.1.9" evidence="4"/>
<organism evidence="19 20">
    <name type="scientific">Viridothelium virens</name>
    <name type="common">Speckled blister lichen</name>
    <name type="synonym">Trypethelium virens</name>
    <dbReference type="NCBI Taxonomy" id="1048519"/>
    <lineage>
        <taxon>Eukaryota</taxon>
        <taxon>Fungi</taxon>
        <taxon>Dikarya</taxon>
        <taxon>Ascomycota</taxon>
        <taxon>Pezizomycotina</taxon>
        <taxon>Dothideomycetes</taxon>
        <taxon>Dothideomycetes incertae sedis</taxon>
        <taxon>Trypetheliales</taxon>
        <taxon>Trypetheliaceae</taxon>
        <taxon>Viridothelium</taxon>
    </lineage>
</organism>
<dbReference type="FunFam" id="3.90.740.10:FF:000005">
    <property type="entry name" value="Valine--tRNA ligase, mitochondrial"/>
    <property type="match status" value="1"/>
</dbReference>
<keyword evidence="15" id="KW-0175">Coiled coil</keyword>
<dbReference type="GO" id="GO:0002161">
    <property type="term" value="F:aminoacyl-tRNA deacylase activity"/>
    <property type="evidence" value="ECO:0007669"/>
    <property type="project" value="InterPro"/>
</dbReference>
<dbReference type="GO" id="GO:0004832">
    <property type="term" value="F:valine-tRNA ligase activity"/>
    <property type="evidence" value="ECO:0007669"/>
    <property type="project" value="UniProtKB-EC"/>
</dbReference>
<dbReference type="InterPro" id="IPR009080">
    <property type="entry name" value="tRNAsynth_Ia_anticodon-bd"/>
</dbReference>
<feature type="compositionally biased region" description="Basic and acidic residues" evidence="16">
    <location>
        <begin position="1"/>
        <end position="13"/>
    </location>
</feature>
<evidence type="ECO:0000256" key="6">
    <source>
        <dbReference type="ARBA" id="ARBA00022598"/>
    </source>
</evidence>
<dbReference type="PANTHER" id="PTHR11946">
    <property type="entry name" value="VALYL-TRNA SYNTHETASES"/>
    <property type="match status" value="1"/>
</dbReference>
<evidence type="ECO:0000256" key="15">
    <source>
        <dbReference type="SAM" id="Coils"/>
    </source>
</evidence>
<reference evidence="19" key="1">
    <citation type="journal article" date="2020" name="Stud. Mycol.">
        <title>101 Dothideomycetes genomes: a test case for predicting lifestyles and emergence of pathogens.</title>
        <authorList>
            <person name="Haridas S."/>
            <person name="Albert R."/>
            <person name="Binder M."/>
            <person name="Bloem J."/>
            <person name="Labutti K."/>
            <person name="Salamov A."/>
            <person name="Andreopoulos B."/>
            <person name="Baker S."/>
            <person name="Barry K."/>
            <person name="Bills G."/>
            <person name="Bluhm B."/>
            <person name="Cannon C."/>
            <person name="Castanera R."/>
            <person name="Culley D."/>
            <person name="Daum C."/>
            <person name="Ezra D."/>
            <person name="Gonzalez J."/>
            <person name="Henrissat B."/>
            <person name="Kuo A."/>
            <person name="Liang C."/>
            <person name="Lipzen A."/>
            <person name="Lutzoni F."/>
            <person name="Magnuson J."/>
            <person name="Mondo S."/>
            <person name="Nolan M."/>
            <person name="Ohm R."/>
            <person name="Pangilinan J."/>
            <person name="Park H.-J."/>
            <person name="Ramirez L."/>
            <person name="Alfaro M."/>
            <person name="Sun H."/>
            <person name="Tritt A."/>
            <person name="Yoshinaga Y."/>
            <person name="Zwiers L.-H."/>
            <person name="Turgeon B."/>
            <person name="Goodwin S."/>
            <person name="Spatafora J."/>
            <person name="Crous P."/>
            <person name="Grigoriev I."/>
        </authorList>
    </citation>
    <scope>NUCLEOTIDE SEQUENCE</scope>
    <source>
        <strain evidence="19">Tuck. ex Michener</strain>
    </source>
</reference>
<gene>
    <name evidence="19" type="ORF">EV356DRAFT_442332</name>
</gene>
<dbReference type="Pfam" id="PF00133">
    <property type="entry name" value="tRNA-synt_1"/>
    <property type="match status" value="1"/>
</dbReference>
<dbReference type="SUPFAM" id="SSF50677">
    <property type="entry name" value="ValRS/IleRS/LeuRS editing domain"/>
    <property type="match status" value="1"/>
</dbReference>
<keyword evidence="5" id="KW-0963">Cytoplasm</keyword>
<keyword evidence="6 14" id="KW-0436">Ligase</keyword>
<dbReference type="SUPFAM" id="SSF52374">
    <property type="entry name" value="Nucleotidylyl transferase"/>
    <property type="match status" value="1"/>
</dbReference>
<dbReference type="InterPro" id="IPR009008">
    <property type="entry name" value="Val/Leu/Ile-tRNA-synth_edit"/>
</dbReference>
<protein>
    <recommendedName>
        <fullName evidence="12">Valine--tRNA ligase, mitochondrial</fullName>
        <ecNumber evidence="4">6.1.1.9</ecNumber>
    </recommendedName>
    <alternativeName>
        <fullName evidence="11">Valyl-tRNA synthetase</fullName>
    </alternativeName>
</protein>
<dbReference type="Pfam" id="PF08264">
    <property type="entry name" value="Anticodon_1"/>
    <property type="match status" value="1"/>
</dbReference>
<dbReference type="FunFam" id="1.10.730.10:FF:000009">
    <property type="entry name" value="Valine--tRNA ligase, mitochondrial"/>
    <property type="match status" value="1"/>
</dbReference>
<evidence type="ECO:0000256" key="1">
    <source>
        <dbReference type="ARBA" id="ARBA00004173"/>
    </source>
</evidence>
<keyword evidence="10 14" id="KW-0030">Aminoacyl-tRNA synthetase</keyword>
<dbReference type="HAMAP" id="MF_02004">
    <property type="entry name" value="Val_tRNA_synth_type1"/>
    <property type="match status" value="1"/>
</dbReference>
<dbReference type="OrthoDB" id="629407at2759"/>
<evidence type="ECO:0000256" key="7">
    <source>
        <dbReference type="ARBA" id="ARBA00022741"/>
    </source>
</evidence>
<keyword evidence="9 14" id="KW-0648">Protein biosynthesis</keyword>
<feature type="region of interest" description="Disordered" evidence="16">
    <location>
        <begin position="1"/>
        <end position="58"/>
    </location>
</feature>
<evidence type="ECO:0000256" key="13">
    <source>
        <dbReference type="ARBA" id="ARBA00047552"/>
    </source>
</evidence>
<evidence type="ECO:0000256" key="5">
    <source>
        <dbReference type="ARBA" id="ARBA00022490"/>
    </source>
</evidence>
<proteinExistence type="inferred from homology"/>
<dbReference type="InterPro" id="IPR001412">
    <property type="entry name" value="aa-tRNA-synth_I_CS"/>
</dbReference>
<dbReference type="CDD" id="cd00817">
    <property type="entry name" value="ValRS_core"/>
    <property type="match status" value="1"/>
</dbReference>
<feature type="compositionally biased region" description="Low complexity" evidence="16">
    <location>
        <begin position="14"/>
        <end position="32"/>
    </location>
</feature>
<dbReference type="CDD" id="cd07962">
    <property type="entry name" value="Anticodon_Ia_Val"/>
    <property type="match status" value="1"/>
</dbReference>
<evidence type="ECO:0000256" key="8">
    <source>
        <dbReference type="ARBA" id="ARBA00022840"/>
    </source>
</evidence>
<evidence type="ECO:0000256" key="16">
    <source>
        <dbReference type="SAM" id="MobiDB-lite"/>
    </source>
</evidence>
<evidence type="ECO:0000259" key="18">
    <source>
        <dbReference type="Pfam" id="PF08264"/>
    </source>
</evidence>
<dbReference type="NCBIfam" id="TIGR00422">
    <property type="entry name" value="valS"/>
    <property type="match status" value="1"/>
</dbReference>
<dbReference type="InterPro" id="IPR002300">
    <property type="entry name" value="aa-tRNA-synth_Ia"/>
</dbReference>
<sequence>MCRPPEAKDEQRASKAAKFAAKQAKLQGQQQKNPQSELDKKPTPSVPTSSFVDDTPAGQKKKLYPFDHPSFQAYSPSAIESSWYSWWESSGFFKPQFTADGQVLPVGKFVVSLPPPNITGALHAGHALANTLQDILIRWHRMRGFSTLWTPGCDHAGIATQSVVEKMLWKRKKLTRHDLGRSEFVKTAWEWKEDYHKRINNSQKLMGGSMDWSREAFTMDENLTRATVEAFCRLHSDRYIYRSKRLVNWCVQLNTALSTLEVENLEITTKTKLSVPGYERKIEFGVLTHFKYKLSDSEETIEIATTRPETMLGDTGIAVHPDDKRYAHLVGKFAVHPFIPDRRLKIVADPYVDTEFGTGAVKLTPAHDFNDYKLGETHHLDFINILNDDGTLNDNAGPQFEGQKRFDARYAVVEELKKLGLFVKQEDHAMKIPRCERSKDVVEPLIKPQWWMRMTEMADAALQSVKHGDIAISPPTAGRSYERWMSGVQDWCLSRQLWWGHQIPAYRVHFEDNSKDAPGDERWVVARSQEEALAEAEEKYPGHKISLERDPDCLDTWFSSGLWPMAILGWPNTEHLDFSRLFPTSLLESGWDILFFWIARMIMLSLKLTGKVPFTEVYCHSLIRDSDGRKMSKSLGNVIDPLDIIHGIDLDSLHAKLLTGNLDEKEVSRAKQYQKTAFPQGIPECGADALRLTLASYTTGGGDINFDIKVMHAYRRFCNKIWQASKYILGQLPDGFTPNEESTPFDLSQKWILHRLNTAVQNINNALTAREFSKSTQIIYQFFYDELCDVFIENSKAILSVGTPEERLSMANTLYTCLDGALRMMHPFMPFITEELWQRLPRKATEKEIPSIMLAPYPQNNTAQDFPEDAEQYGLVLESARAARSLIAEYGIHEGSNVYIRSSTDQIHAVIEQQRLSIKALSGKGVARLEALGPSDLDPPKCCAIFVVSSDLTALLDVSDKVTDQAAEIQKLEQKVKKAQGTVVKQEELIGRTGFDQASDVTRAAELKKLDDARTAVQNFEKTIEQFAKMQL</sequence>
<dbReference type="InterPro" id="IPR002303">
    <property type="entry name" value="Valyl-tRNA_ligase"/>
</dbReference>
<dbReference type="Gene3D" id="3.40.50.620">
    <property type="entry name" value="HUPs"/>
    <property type="match status" value="2"/>
</dbReference>
<dbReference type="PANTHER" id="PTHR11946:SF109">
    <property type="entry name" value="VALINE--TRNA LIGASE"/>
    <property type="match status" value="1"/>
</dbReference>
<dbReference type="InterPro" id="IPR013155">
    <property type="entry name" value="M/V/L/I-tRNA-synth_anticd-bd"/>
</dbReference>
<evidence type="ECO:0000313" key="19">
    <source>
        <dbReference type="EMBL" id="KAF2237140.1"/>
    </source>
</evidence>
<dbReference type="InterPro" id="IPR014729">
    <property type="entry name" value="Rossmann-like_a/b/a_fold"/>
</dbReference>
<dbReference type="PROSITE" id="PS00178">
    <property type="entry name" value="AA_TRNA_LIGASE_I"/>
    <property type="match status" value="1"/>
</dbReference>
<accession>A0A6A6HI42</accession>
<comment type="subcellular location">
    <subcellularLocation>
        <location evidence="2">Cytoplasm</location>
    </subcellularLocation>
    <subcellularLocation>
        <location evidence="1">Mitochondrion</location>
    </subcellularLocation>
</comment>
<dbReference type="AlphaFoldDB" id="A0A6A6HI42"/>
<evidence type="ECO:0000256" key="14">
    <source>
        <dbReference type="RuleBase" id="RU363035"/>
    </source>
</evidence>
<keyword evidence="20" id="KW-1185">Reference proteome</keyword>
<evidence type="ECO:0000256" key="12">
    <source>
        <dbReference type="ARBA" id="ARBA00040837"/>
    </source>
</evidence>
<evidence type="ECO:0000256" key="11">
    <source>
        <dbReference type="ARBA" id="ARBA00029936"/>
    </source>
</evidence>
<dbReference type="GO" id="GO:0005524">
    <property type="term" value="F:ATP binding"/>
    <property type="evidence" value="ECO:0007669"/>
    <property type="project" value="UniProtKB-KW"/>
</dbReference>
<dbReference type="FunFam" id="3.40.50.620:FF:000020">
    <property type="entry name" value="Valine--tRNA ligase, mitochondrial"/>
    <property type="match status" value="1"/>
</dbReference>
<dbReference type="SUPFAM" id="SSF47323">
    <property type="entry name" value="Anticodon-binding domain of a subclass of class I aminoacyl-tRNA synthetases"/>
    <property type="match status" value="1"/>
</dbReference>
<dbReference type="Gene3D" id="1.10.730.10">
    <property type="entry name" value="Isoleucyl-tRNA Synthetase, Domain 1"/>
    <property type="match status" value="1"/>
</dbReference>
<evidence type="ECO:0000256" key="10">
    <source>
        <dbReference type="ARBA" id="ARBA00023146"/>
    </source>
</evidence>
<dbReference type="PRINTS" id="PR00986">
    <property type="entry name" value="TRNASYNTHVAL"/>
</dbReference>
<evidence type="ECO:0000256" key="9">
    <source>
        <dbReference type="ARBA" id="ARBA00022917"/>
    </source>
</evidence>
<comment type="catalytic activity">
    <reaction evidence="13">
        <text>tRNA(Val) + L-valine + ATP = L-valyl-tRNA(Val) + AMP + diphosphate</text>
        <dbReference type="Rhea" id="RHEA:10704"/>
        <dbReference type="Rhea" id="RHEA-COMP:9672"/>
        <dbReference type="Rhea" id="RHEA-COMP:9708"/>
        <dbReference type="ChEBI" id="CHEBI:30616"/>
        <dbReference type="ChEBI" id="CHEBI:33019"/>
        <dbReference type="ChEBI" id="CHEBI:57762"/>
        <dbReference type="ChEBI" id="CHEBI:78442"/>
        <dbReference type="ChEBI" id="CHEBI:78537"/>
        <dbReference type="ChEBI" id="CHEBI:456215"/>
        <dbReference type="EC" id="6.1.1.9"/>
    </reaction>
</comment>
<evidence type="ECO:0000256" key="2">
    <source>
        <dbReference type="ARBA" id="ARBA00004496"/>
    </source>
</evidence>
<evidence type="ECO:0000256" key="3">
    <source>
        <dbReference type="ARBA" id="ARBA00005594"/>
    </source>
</evidence>
<feature type="coiled-coil region" evidence="15">
    <location>
        <begin position="955"/>
        <end position="1030"/>
    </location>
</feature>
<keyword evidence="7 14" id="KW-0547">Nucleotide-binding</keyword>
<evidence type="ECO:0000256" key="4">
    <source>
        <dbReference type="ARBA" id="ARBA00013169"/>
    </source>
</evidence>
<dbReference type="Gene3D" id="3.90.740.10">
    <property type="entry name" value="Valyl/Leucyl/Isoleucyl-tRNA synthetase, editing domain"/>
    <property type="match status" value="1"/>
</dbReference>
<keyword evidence="8 14" id="KW-0067">ATP-binding</keyword>
<dbReference type="InterPro" id="IPR033705">
    <property type="entry name" value="Anticodon_Ia_Val"/>
</dbReference>
<dbReference type="GO" id="GO:0006438">
    <property type="term" value="P:valyl-tRNA aminoacylation"/>
    <property type="evidence" value="ECO:0007669"/>
    <property type="project" value="InterPro"/>
</dbReference>
<dbReference type="Proteomes" id="UP000800092">
    <property type="component" value="Unassembled WGS sequence"/>
</dbReference>